<dbReference type="Proteomes" id="UP000176740">
    <property type="component" value="Unassembled WGS sequence"/>
</dbReference>
<name>A0A1F5H1Z8_9BACT</name>
<protein>
    <recommendedName>
        <fullName evidence="4">Phage protein</fullName>
    </recommendedName>
</protein>
<evidence type="ECO:0000256" key="1">
    <source>
        <dbReference type="SAM" id="MobiDB-lite"/>
    </source>
</evidence>
<reference evidence="2 3" key="1">
    <citation type="journal article" date="2016" name="Nat. Commun.">
        <title>Thousands of microbial genomes shed light on interconnected biogeochemical processes in an aquifer system.</title>
        <authorList>
            <person name="Anantharaman K."/>
            <person name="Brown C.T."/>
            <person name="Hug L.A."/>
            <person name="Sharon I."/>
            <person name="Castelle C.J."/>
            <person name="Probst A.J."/>
            <person name="Thomas B.C."/>
            <person name="Singh A."/>
            <person name="Wilkins M.J."/>
            <person name="Karaoz U."/>
            <person name="Brodie E.L."/>
            <person name="Williams K.H."/>
            <person name="Hubbard S.S."/>
            <person name="Banfield J.F."/>
        </authorList>
    </citation>
    <scope>NUCLEOTIDE SEQUENCE [LARGE SCALE GENOMIC DNA]</scope>
</reference>
<dbReference type="AlphaFoldDB" id="A0A1F5H1Z8"/>
<evidence type="ECO:0000313" key="3">
    <source>
        <dbReference type="Proteomes" id="UP000176740"/>
    </source>
</evidence>
<sequence length="101" mass="11404">MKIVINSGKVYLNEPCSRCGSEKRVAKKWKETIPTLTGTTVVKHTQIVCMNDVCQMEADEVLLKEAKKRQDARAKKEENDALRKASILASANKTRRNTSRI</sequence>
<gene>
    <name evidence="2" type="ORF">A3A49_00440</name>
</gene>
<feature type="compositionally biased region" description="Basic and acidic residues" evidence="1">
    <location>
        <begin position="68"/>
        <end position="83"/>
    </location>
</feature>
<dbReference type="STRING" id="1797725.A3A49_00440"/>
<feature type="region of interest" description="Disordered" evidence="1">
    <location>
        <begin position="68"/>
        <end position="101"/>
    </location>
</feature>
<evidence type="ECO:0000313" key="2">
    <source>
        <dbReference type="EMBL" id="OGD98084.1"/>
    </source>
</evidence>
<proteinExistence type="predicted"/>
<comment type="caution">
    <text evidence="2">The sequence shown here is derived from an EMBL/GenBank/DDBJ whole genome shotgun (WGS) entry which is preliminary data.</text>
</comment>
<organism evidence="2 3">
    <name type="scientific">Candidatus Curtissbacteria bacterium RIFCSPLOWO2_01_FULL_38_11b</name>
    <dbReference type="NCBI Taxonomy" id="1797725"/>
    <lineage>
        <taxon>Bacteria</taxon>
        <taxon>Candidatus Curtissiibacteriota</taxon>
    </lineage>
</organism>
<accession>A0A1F5H1Z8</accession>
<evidence type="ECO:0008006" key="4">
    <source>
        <dbReference type="Google" id="ProtNLM"/>
    </source>
</evidence>
<dbReference type="EMBL" id="MFBO01000017">
    <property type="protein sequence ID" value="OGD98084.1"/>
    <property type="molecule type" value="Genomic_DNA"/>
</dbReference>